<dbReference type="EMBL" id="KB456269">
    <property type="protein sequence ID" value="EMF09724.1"/>
    <property type="molecule type" value="Genomic_DNA"/>
</dbReference>
<dbReference type="RefSeq" id="XP_016757845.1">
    <property type="nucleotide sequence ID" value="XM_016906946.1"/>
</dbReference>
<sequence>MPVPDNSKPTALSIASRTCSRRGLVTCVSIHWDWGRSSSFDVPLGSTITLGGSTDGRDSGTDGHGGKCQLSEDVGVTHIVERIGGE</sequence>
<evidence type="ECO:0000313" key="3">
    <source>
        <dbReference type="Proteomes" id="UP000016931"/>
    </source>
</evidence>
<dbReference type="Proteomes" id="UP000016931">
    <property type="component" value="Unassembled WGS sequence"/>
</dbReference>
<dbReference type="GeneID" id="27904083"/>
<accession>N1QIB3</accession>
<protein>
    <submittedName>
        <fullName evidence="2">Uncharacterized protein</fullName>
    </submittedName>
</protein>
<keyword evidence="3" id="KW-1185">Reference proteome</keyword>
<evidence type="ECO:0000256" key="1">
    <source>
        <dbReference type="SAM" id="MobiDB-lite"/>
    </source>
</evidence>
<dbReference type="AlphaFoldDB" id="N1QIB3"/>
<gene>
    <name evidence="2" type="ORF">SEPMUDRAFT_151639</name>
</gene>
<feature type="compositionally biased region" description="Basic and acidic residues" evidence="1">
    <location>
        <begin position="55"/>
        <end position="65"/>
    </location>
</feature>
<evidence type="ECO:0000313" key="2">
    <source>
        <dbReference type="EMBL" id="EMF09724.1"/>
    </source>
</evidence>
<feature type="region of interest" description="Disordered" evidence="1">
    <location>
        <begin position="51"/>
        <end position="70"/>
    </location>
</feature>
<name>N1QIB3_SPHMS</name>
<organism evidence="2 3">
    <name type="scientific">Sphaerulina musiva (strain SO2202)</name>
    <name type="common">Poplar stem canker fungus</name>
    <name type="synonym">Septoria musiva</name>
    <dbReference type="NCBI Taxonomy" id="692275"/>
    <lineage>
        <taxon>Eukaryota</taxon>
        <taxon>Fungi</taxon>
        <taxon>Dikarya</taxon>
        <taxon>Ascomycota</taxon>
        <taxon>Pezizomycotina</taxon>
        <taxon>Dothideomycetes</taxon>
        <taxon>Dothideomycetidae</taxon>
        <taxon>Mycosphaerellales</taxon>
        <taxon>Mycosphaerellaceae</taxon>
        <taxon>Sphaerulina</taxon>
    </lineage>
</organism>
<reference evidence="2 3" key="1">
    <citation type="journal article" date="2012" name="PLoS Pathog.">
        <title>Diverse lifestyles and strategies of plant pathogenesis encoded in the genomes of eighteen Dothideomycetes fungi.</title>
        <authorList>
            <person name="Ohm R.A."/>
            <person name="Feau N."/>
            <person name="Henrissat B."/>
            <person name="Schoch C.L."/>
            <person name="Horwitz B.A."/>
            <person name="Barry K.W."/>
            <person name="Condon B.J."/>
            <person name="Copeland A.C."/>
            <person name="Dhillon B."/>
            <person name="Glaser F."/>
            <person name="Hesse C.N."/>
            <person name="Kosti I."/>
            <person name="LaButti K."/>
            <person name="Lindquist E.A."/>
            <person name="Lucas S."/>
            <person name="Salamov A.A."/>
            <person name="Bradshaw R.E."/>
            <person name="Ciuffetti L."/>
            <person name="Hamelin R.C."/>
            <person name="Kema G.H.J."/>
            <person name="Lawrence C."/>
            <person name="Scott J.A."/>
            <person name="Spatafora J.W."/>
            <person name="Turgeon B.G."/>
            <person name="de Wit P.J.G.M."/>
            <person name="Zhong S."/>
            <person name="Goodwin S.B."/>
            <person name="Grigoriev I.V."/>
        </authorList>
    </citation>
    <scope>NUCLEOTIDE SEQUENCE [LARGE SCALE GENOMIC DNA]</scope>
    <source>
        <strain evidence="2 3">SO2202</strain>
    </source>
</reference>
<proteinExistence type="predicted"/>
<dbReference type="HOGENOM" id="CLU_2499297_0_0_1"/>